<proteinExistence type="predicted"/>
<evidence type="ECO:0000256" key="1">
    <source>
        <dbReference type="ARBA" id="ARBA00022574"/>
    </source>
</evidence>
<evidence type="ECO:0000256" key="3">
    <source>
        <dbReference type="ARBA" id="ARBA00022737"/>
    </source>
</evidence>
<dbReference type="PRINTS" id="PR00320">
    <property type="entry name" value="GPROTEINBRPT"/>
</dbReference>
<keyword evidence="9" id="KW-1185">Reference proteome</keyword>
<evidence type="ECO:0000313" key="7">
    <source>
        <dbReference type="EMBL" id="KAJ6253363.1"/>
    </source>
</evidence>
<reference evidence="6" key="2">
    <citation type="submission" date="2022-08" db="EMBL/GenBank/DDBJ databases">
        <title>Novel sulphate-reducing endosymbionts in the free-living metamonad Anaeramoeba.</title>
        <authorList>
            <person name="Jerlstrom-Hultqvist J."/>
            <person name="Cepicka I."/>
            <person name="Gallot-Lavallee L."/>
            <person name="Salas-Leiva D."/>
            <person name="Curtis B.A."/>
            <person name="Zahonova K."/>
            <person name="Pipaliya S."/>
            <person name="Dacks J."/>
            <person name="Roger A.J."/>
        </authorList>
    </citation>
    <scope>NUCLEOTIDE SEQUENCE</scope>
    <source>
        <strain evidence="6">Busselton2</strain>
    </source>
</reference>
<dbReference type="CDD" id="cd00200">
    <property type="entry name" value="WD40"/>
    <property type="match status" value="1"/>
</dbReference>
<accession>A0AAV7YT02</accession>
<dbReference type="PANTHER" id="PTHR44006">
    <property type="entry name" value="U5 SMALL NUCLEAR RIBONUCLEOPROTEIN 40 KDA PROTEIN"/>
    <property type="match status" value="1"/>
</dbReference>
<dbReference type="Gene3D" id="2.130.10.10">
    <property type="entry name" value="YVTN repeat-like/Quinoprotein amine dehydrogenase"/>
    <property type="match status" value="1"/>
</dbReference>
<feature type="repeat" description="WD" evidence="5">
    <location>
        <begin position="203"/>
        <end position="237"/>
    </location>
</feature>
<dbReference type="Pfam" id="PF00400">
    <property type="entry name" value="WD40"/>
    <property type="match status" value="6"/>
</dbReference>
<evidence type="ECO:0000313" key="9">
    <source>
        <dbReference type="Proteomes" id="UP001150062"/>
    </source>
</evidence>
<keyword evidence="1 5" id="KW-0853">WD repeat</keyword>
<sequence length="358" mass="40231">MALINIKDQVKSSKQLILDQRLKRTSSLLSPIMVLQGQAGEIYDLKFNPNGETLASASKDGTIFFWEAQNECSHLGSVRHKNAVLGLSYSPNGDTLVSCSADKTINIWDLETLKPIRHLTQHHSYVNCVSHLKISNDIFVSCSDDCTVKIWDYREPKAIKTVKQKYPVFTCALSSNPKNLYFAGLDNVVKVYDFSQLKLEFVLEGHTDSVTGIDINPEENSLASVSMDGSLKIWDIRPFYSGGGEELKNEQTNLNSIQDELEEETQSESRKCHHSFNCLQPPIEQNLIKCQWNSKGNWVASGSGDRFLYVFDVEEQKILYKLPGHTASVNSVAFHPKEPIIASAGSDRKIYLGELMKY</sequence>
<dbReference type="Proteomes" id="UP001150062">
    <property type="component" value="Unassembled WGS sequence"/>
</dbReference>
<evidence type="ECO:0000313" key="6">
    <source>
        <dbReference type="EMBL" id="KAJ3431961.1"/>
    </source>
</evidence>
<keyword evidence="3" id="KW-0677">Repeat</keyword>
<feature type="repeat" description="WD" evidence="5">
    <location>
        <begin position="322"/>
        <end position="358"/>
    </location>
</feature>
<dbReference type="InterPro" id="IPR020472">
    <property type="entry name" value="WD40_PAC1"/>
</dbReference>
<dbReference type="InterPro" id="IPR019775">
    <property type="entry name" value="WD40_repeat_CS"/>
</dbReference>
<keyword evidence="6" id="KW-0687">Ribonucleoprotein</keyword>
<name>A0AAV7YT02_9EUKA</name>
<dbReference type="PROSITE" id="PS50082">
    <property type="entry name" value="WD_REPEATS_2"/>
    <property type="match status" value="5"/>
</dbReference>
<keyword evidence="4" id="KW-0508">mRNA splicing</keyword>
<dbReference type="GO" id="GO:0006397">
    <property type="term" value="P:mRNA processing"/>
    <property type="evidence" value="ECO:0007669"/>
    <property type="project" value="UniProtKB-KW"/>
</dbReference>
<dbReference type="Proteomes" id="UP001146793">
    <property type="component" value="Unassembled WGS sequence"/>
</dbReference>
<keyword evidence="2" id="KW-0507">mRNA processing</keyword>
<feature type="repeat" description="WD" evidence="5">
    <location>
        <begin position="119"/>
        <end position="161"/>
    </location>
</feature>
<comment type="caution">
    <text evidence="6">The sequence shown here is derived from an EMBL/GenBank/DDBJ whole genome shotgun (WGS) entry which is preliminary data.</text>
</comment>
<dbReference type="SMART" id="SM00320">
    <property type="entry name" value="WD40"/>
    <property type="match status" value="7"/>
</dbReference>
<dbReference type="PROSITE" id="PS50294">
    <property type="entry name" value="WD_REPEATS_REGION"/>
    <property type="match status" value="4"/>
</dbReference>
<dbReference type="PANTHER" id="PTHR44006:SF1">
    <property type="entry name" value="U5 SMALL NUCLEAR RIBONUCLEOPROTEIN 40 KDA PROTEIN"/>
    <property type="match status" value="1"/>
</dbReference>
<dbReference type="SUPFAM" id="SSF50978">
    <property type="entry name" value="WD40 repeat-like"/>
    <property type="match status" value="1"/>
</dbReference>
<evidence type="ECO:0000256" key="2">
    <source>
        <dbReference type="ARBA" id="ARBA00022664"/>
    </source>
</evidence>
<evidence type="ECO:0000313" key="8">
    <source>
        <dbReference type="Proteomes" id="UP001146793"/>
    </source>
</evidence>
<gene>
    <name evidence="6" type="ORF">M0812_20887</name>
    <name evidence="7" type="ORF">M0813_01410</name>
</gene>
<dbReference type="PROSITE" id="PS00678">
    <property type="entry name" value="WD_REPEATS_1"/>
    <property type="match status" value="3"/>
</dbReference>
<feature type="repeat" description="WD" evidence="5">
    <location>
        <begin position="77"/>
        <end position="118"/>
    </location>
</feature>
<evidence type="ECO:0000256" key="5">
    <source>
        <dbReference type="PROSITE-ProRule" id="PRU00221"/>
    </source>
</evidence>
<dbReference type="GO" id="GO:0008380">
    <property type="term" value="P:RNA splicing"/>
    <property type="evidence" value="ECO:0007669"/>
    <property type="project" value="UniProtKB-KW"/>
</dbReference>
<dbReference type="EMBL" id="JAOAOG010000032">
    <property type="protein sequence ID" value="KAJ6253363.1"/>
    <property type="molecule type" value="Genomic_DNA"/>
</dbReference>
<reference evidence="7" key="1">
    <citation type="submission" date="2022-08" db="EMBL/GenBank/DDBJ databases">
        <title>Novel sulfate-reducing endosymbionts in the free-living metamonad Anaeramoeba.</title>
        <authorList>
            <person name="Jerlstrom-Hultqvist J."/>
            <person name="Cepicka I."/>
            <person name="Gallot-Lavallee L."/>
            <person name="Salas-Leiva D."/>
            <person name="Curtis B.A."/>
            <person name="Zahonova K."/>
            <person name="Pipaliya S."/>
            <person name="Dacks J."/>
            <person name="Roger A.J."/>
        </authorList>
    </citation>
    <scope>NUCLEOTIDE SEQUENCE</scope>
    <source>
        <strain evidence="7">Schooner1</strain>
    </source>
</reference>
<dbReference type="AlphaFoldDB" id="A0AAV7YT02"/>
<evidence type="ECO:0000256" key="4">
    <source>
        <dbReference type="ARBA" id="ARBA00023187"/>
    </source>
</evidence>
<organism evidence="6 8">
    <name type="scientific">Anaeramoeba flamelloides</name>
    <dbReference type="NCBI Taxonomy" id="1746091"/>
    <lineage>
        <taxon>Eukaryota</taxon>
        <taxon>Metamonada</taxon>
        <taxon>Anaeramoebidae</taxon>
        <taxon>Anaeramoeba</taxon>
    </lineage>
</organism>
<dbReference type="GO" id="GO:0003723">
    <property type="term" value="F:RNA binding"/>
    <property type="evidence" value="ECO:0007669"/>
    <property type="project" value="TreeGrafter"/>
</dbReference>
<dbReference type="GO" id="GO:0071013">
    <property type="term" value="C:catalytic step 2 spliceosome"/>
    <property type="evidence" value="ECO:0007669"/>
    <property type="project" value="TreeGrafter"/>
</dbReference>
<dbReference type="InterPro" id="IPR015943">
    <property type="entry name" value="WD40/YVTN_repeat-like_dom_sf"/>
</dbReference>
<protein>
    <submittedName>
        <fullName evidence="6">U5 small nuclear ribonucleoprotein 40 kDa protein</fullName>
    </submittedName>
</protein>
<feature type="repeat" description="WD" evidence="5">
    <location>
        <begin position="35"/>
        <end position="70"/>
    </location>
</feature>
<dbReference type="InterPro" id="IPR052234">
    <property type="entry name" value="U5_snRNP_Component"/>
</dbReference>
<dbReference type="EMBL" id="JANTQA010000047">
    <property type="protein sequence ID" value="KAJ3431961.1"/>
    <property type="molecule type" value="Genomic_DNA"/>
</dbReference>
<dbReference type="InterPro" id="IPR036322">
    <property type="entry name" value="WD40_repeat_dom_sf"/>
</dbReference>
<dbReference type="InterPro" id="IPR001680">
    <property type="entry name" value="WD40_rpt"/>
</dbReference>